<evidence type="ECO:0000313" key="3">
    <source>
        <dbReference type="Proteomes" id="UP000199365"/>
    </source>
</evidence>
<dbReference type="Proteomes" id="UP000199365">
    <property type="component" value="Unassembled WGS sequence"/>
</dbReference>
<accession>A0A1H1JNX2</accession>
<proteinExistence type="predicted"/>
<feature type="signal peptide" evidence="1">
    <location>
        <begin position="1"/>
        <end position="24"/>
    </location>
</feature>
<feature type="chain" id="PRO_5011690590" evidence="1">
    <location>
        <begin position="25"/>
        <end position="44"/>
    </location>
</feature>
<dbReference type="EMBL" id="FNKX01000002">
    <property type="protein sequence ID" value="SDR51375.1"/>
    <property type="molecule type" value="Genomic_DNA"/>
</dbReference>
<gene>
    <name evidence="2" type="ORF">SAMN05445850_5249</name>
</gene>
<evidence type="ECO:0000313" key="2">
    <source>
        <dbReference type="EMBL" id="SDR51375.1"/>
    </source>
</evidence>
<dbReference type="RefSeq" id="WP_018424013.1">
    <property type="nucleotide sequence ID" value="NZ_FNKX01000002.1"/>
</dbReference>
<keyword evidence="1" id="KW-0732">Signal</keyword>
<name>A0A1H1JNX2_9BURK</name>
<sequence>MKRIFSALIASAALFAAASGVAHADAPASTCNGPASYCNVFFGN</sequence>
<evidence type="ECO:0000256" key="1">
    <source>
        <dbReference type="SAM" id="SignalP"/>
    </source>
</evidence>
<dbReference type="AlphaFoldDB" id="A0A1H1JNX2"/>
<organism evidence="2 3">
    <name type="scientific">Paraburkholderia tuberum</name>
    <dbReference type="NCBI Taxonomy" id="157910"/>
    <lineage>
        <taxon>Bacteria</taxon>
        <taxon>Pseudomonadati</taxon>
        <taxon>Pseudomonadota</taxon>
        <taxon>Betaproteobacteria</taxon>
        <taxon>Burkholderiales</taxon>
        <taxon>Burkholderiaceae</taxon>
        <taxon>Paraburkholderia</taxon>
    </lineage>
</organism>
<protein>
    <submittedName>
        <fullName evidence="2">Uncharacterized protein</fullName>
    </submittedName>
</protein>
<reference evidence="3" key="1">
    <citation type="submission" date="2016-10" db="EMBL/GenBank/DDBJ databases">
        <authorList>
            <person name="Varghese N."/>
            <person name="Submissions S."/>
        </authorList>
    </citation>
    <scope>NUCLEOTIDE SEQUENCE [LARGE SCALE GENOMIC DNA]</scope>
    <source>
        <strain evidence="3">DUS833</strain>
    </source>
</reference>
<keyword evidence="3" id="KW-1185">Reference proteome</keyword>